<feature type="domain" description="CBU-0592-like" evidence="2">
    <location>
        <begin position="35"/>
        <end position="108"/>
    </location>
</feature>
<dbReference type="STRING" id="543877.AM2010_635"/>
<keyword evidence="4" id="KW-1185">Reference proteome</keyword>
<accession>A0A0G3X5C4</accession>
<evidence type="ECO:0000256" key="1">
    <source>
        <dbReference type="SAM" id="Phobius"/>
    </source>
</evidence>
<dbReference type="KEGG" id="amx:AM2010_635"/>
<dbReference type="AlphaFoldDB" id="A0A0G3X5C4"/>
<dbReference type="NCBIfam" id="NF047864">
    <property type="entry name" value="CBU_0592_membra"/>
    <property type="match status" value="1"/>
</dbReference>
<dbReference type="EMBL" id="CP011805">
    <property type="protein sequence ID" value="AKM06720.1"/>
    <property type="molecule type" value="Genomic_DNA"/>
</dbReference>
<keyword evidence="1" id="KW-0472">Membrane</keyword>
<dbReference type="Pfam" id="PF26604">
    <property type="entry name" value="CBU_0592"/>
    <property type="match status" value="1"/>
</dbReference>
<gene>
    <name evidence="3" type="ORF">AM2010_635</name>
</gene>
<feature type="transmembrane region" description="Helical" evidence="1">
    <location>
        <begin position="71"/>
        <end position="102"/>
    </location>
</feature>
<evidence type="ECO:0000259" key="2">
    <source>
        <dbReference type="Pfam" id="PF26604"/>
    </source>
</evidence>
<evidence type="ECO:0000313" key="3">
    <source>
        <dbReference type="EMBL" id="AKM06720.1"/>
    </source>
</evidence>
<feature type="transmembrane region" description="Helical" evidence="1">
    <location>
        <begin position="33"/>
        <end position="51"/>
    </location>
</feature>
<keyword evidence="1" id="KW-1133">Transmembrane helix</keyword>
<reference evidence="3 4" key="1">
    <citation type="submission" date="2015-06" db="EMBL/GenBank/DDBJ databases">
        <authorList>
            <person name="Kim K.M."/>
        </authorList>
    </citation>
    <scope>NUCLEOTIDE SEQUENCE [LARGE SCALE GENOMIC DNA]</scope>
    <source>
        <strain evidence="3 4">KCTC 22370</strain>
    </source>
</reference>
<sequence length="118" mass="12310">MVLSSSGIADGTHATSAWSLGAELGLRHPGPELANYIGFAGMACIIAAYAYQTARDAPNPFVQHGTNLLGAALLTVSLLVYTNLASLVLEGFWAAIAIYGLVRAVRARRPADQEGPAQ</sequence>
<dbReference type="InterPro" id="IPR058058">
    <property type="entry name" value="CBU_0592-like"/>
</dbReference>
<dbReference type="Proteomes" id="UP000037643">
    <property type="component" value="Chromosome"/>
</dbReference>
<evidence type="ECO:0000313" key="4">
    <source>
        <dbReference type="Proteomes" id="UP000037643"/>
    </source>
</evidence>
<keyword evidence="1" id="KW-0812">Transmembrane</keyword>
<name>A0A0G3X5C4_9SPHN</name>
<organism evidence="3 4">
    <name type="scientific">Pelagerythrobacter marensis</name>
    <dbReference type="NCBI Taxonomy" id="543877"/>
    <lineage>
        <taxon>Bacteria</taxon>
        <taxon>Pseudomonadati</taxon>
        <taxon>Pseudomonadota</taxon>
        <taxon>Alphaproteobacteria</taxon>
        <taxon>Sphingomonadales</taxon>
        <taxon>Erythrobacteraceae</taxon>
        <taxon>Pelagerythrobacter</taxon>
    </lineage>
</organism>
<proteinExistence type="predicted"/>
<protein>
    <submittedName>
        <fullName evidence="3">Putative permease</fullName>
    </submittedName>
</protein>
<dbReference type="PATRIC" id="fig|543877.4.peg.640"/>